<dbReference type="RefSeq" id="WP_025503935.1">
    <property type="nucleotide sequence ID" value="NZ_CP085857.1"/>
</dbReference>
<proteinExistence type="predicted"/>
<dbReference type="Pfam" id="PF13439">
    <property type="entry name" value="Glyco_transf_4"/>
    <property type="match status" value="1"/>
</dbReference>
<gene>
    <name evidence="3" type="primary">wekY</name>
</gene>
<evidence type="ECO:0000313" key="3">
    <source>
        <dbReference type="EMBL" id="QFC17953.1"/>
    </source>
</evidence>
<evidence type="ECO:0000259" key="1">
    <source>
        <dbReference type="Pfam" id="PF00534"/>
    </source>
</evidence>
<dbReference type="AlphaFoldDB" id="A0A5P4S7J1"/>
<feature type="domain" description="Glycosyltransferase subfamily 4-like N-terminal" evidence="2">
    <location>
        <begin position="19"/>
        <end position="167"/>
    </location>
</feature>
<evidence type="ECO:0000259" key="2">
    <source>
        <dbReference type="Pfam" id="PF13439"/>
    </source>
</evidence>
<dbReference type="InterPro" id="IPR001296">
    <property type="entry name" value="Glyco_trans_1"/>
</dbReference>
<name>A0A5P4S7J1_VIBPH</name>
<dbReference type="PANTHER" id="PTHR45871">
    <property type="entry name" value="N-ACETYLGLUCOSAMINYL-PHOSPHATIDYLINOSITOL BIOSYNTHETIC PROTEIN"/>
    <property type="match status" value="1"/>
</dbReference>
<dbReference type="GO" id="GO:0016757">
    <property type="term" value="F:glycosyltransferase activity"/>
    <property type="evidence" value="ECO:0007669"/>
    <property type="project" value="InterPro"/>
</dbReference>
<feature type="domain" description="Glycosyl transferase family 1" evidence="1">
    <location>
        <begin position="171"/>
        <end position="292"/>
    </location>
</feature>
<dbReference type="Pfam" id="PF00534">
    <property type="entry name" value="Glycos_transf_1"/>
    <property type="match status" value="1"/>
</dbReference>
<dbReference type="InterPro" id="IPR028098">
    <property type="entry name" value="Glyco_trans_4-like_N"/>
</dbReference>
<accession>A0A5P4S7J1</accession>
<dbReference type="Gene3D" id="3.40.50.2000">
    <property type="entry name" value="Glycogen Phosphorylase B"/>
    <property type="match status" value="2"/>
</dbReference>
<dbReference type="SUPFAM" id="SSF53756">
    <property type="entry name" value="UDP-Glycosyltransferase/glycogen phosphorylase"/>
    <property type="match status" value="1"/>
</dbReference>
<reference evidence="3" key="1">
    <citation type="journal article" date="2019" name="Int. J. Food Microbiol.">
        <title>Developing a novel molecular serotyping system based on capsular polysaccharide synthesis gene clusters of Vibrio parahaemolyticus.</title>
        <authorList>
            <person name="Pang Y."/>
            <person name="Guo X."/>
            <person name="Tian X."/>
            <person name="Liu F."/>
            <person name="Wang L."/>
            <person name="Wu J."/>
            <person name="Zhang S."/>
            <person name="Li S."/>
            <person name="Liu B."/>
        </authorList>
    </citation>
    <scope>NUCLEOTIDE SEQUENCE</scope>
    <source>
        <strain evidence="3">G3494</strain>
    </source>
</reference>
<dbReference type="EMBL" id="MK463648">
    <property type="protein sequence ID" value="QFC17953.1"/>
    <property type="molecule type" value="Genomic_DNA"/>
</dbReference>
<dbReference type="PANTHER" id="PTHR45871:SF1">
    <property type="entry name" value="PHOSPHATIDYLINOSITOL N-ACETYLGLUCOSAMINYLTRANSFERASE SUBUNIT A"/>
    <property type="match status" value="1"/>
</dbReference>
<organism evidence="3">
    <name type="scientific">Vibrio parahaemolyticus</name>
    <dbReference type="NCBI Taxonomy" id="670"/>
    <lineage>
        <taxon>Bacteria</taxon>
        <taxon>Pseudomonadati</taxon>
        <taxon>Pseudomonadota</taxon>
        <taxon>Gammaproteobacteria</taxon>
        <taxon>Vibrionales</taxon>
        <taxon>Vibrionaceae</taxon>
        <taxon>Vibrio</taxon>
    </lineage>
</organism>
<dbReference type="CDD" id="cd03801">
    <property type="entry name" value="GT4_PimA-like"/>
    <property type="match status" value="1"/>
</dbReference>
<sequence length="341" mass="38770">MSKAICILIPRFKKTGPVEVATILAKEFVDAGNEVHLVSVYDENNAKLNVKEEKIKVKILKSTFKVKELREYIKKEKITVIHSHCMIPDFLNMMLPSDLIRISTSHNFPQLDYCYEYGKIKGKIMAWLHLFAFSHLNNVVGCSESVSINLLALGLKNISTINNGVRIKQDIKDKKIDDKNKALTFVYCGRLIERKNPVLAYKLFQMIANANDKFLVCGDGELMQEMKAIEQRDQRVKILGFIDSPADILEKSDIFISLSYAEGYPMSVLEALSFGCNVIISDIPPHLEIKEKHSKSNCIRIVKLGNIGNYEFERNVFPINNDILSEISSVTMAKNYLKIMN</sequence>
<protein>
    <submittedName>
        <fullName evidence="3">WekY</fullName>
    </submittedName>
</protein>